<dbReference type="EMBL" id="JAUEPO010000001">
    <property type="protein sequence ID" value="KAK3336357.1"/>
    <property type="molecule type" value="Genomic_DNA"/>
</dbReference>
<feature type="region of interest" description="Disordered" evidence="1">
    <location>
        <begin position="1"/>
        <end position="219"/>
    </location>
</feature>
<keyword evidence="2" id="KW-0812">Transmembrane</keyword>
<feature type="transmembrane region" description="Helical" evidence="2">
    <location>
        <begin position="247"/>
        <end position="268"/>
    </location>
</feature>
<comment type="caution">
    <text evidence="4">The sequence shown here is derived from an EMBL/GenBank/DDBJ whole genome shotgun (WGS) entry which is preliminary data.</text>
</comment>
<evidence type="ECO:0000256" key="2">
    <source>
        <dbReference type="SAM" id="Phobius"/>
    </source>
</evidence>
<reference evidence="4" key="2">
    <citation type="submission" date="2023-06" db="EMBL/GenBank/DDBJ databases">
        <authorList>
            <consortium name="Lawrence Berkeley National Laboratory"/>
            <person name="Haridas S."/>
            <person name="Hensen N."/>
            <person name="Bonometti L."/>
            <person name="Westerberg I."/>
            <person name="Brannstrom I.O."/>
            <person name="Guillou S."/>
            <person name="Cros-Aarteil S."/>
            <person name="Calhoun S."/>
            <person name="Kuo A."/>
            <person name="Mondo S."/>
            <person name="Pangilinan J."/>
            <person name="Riley R."/>
            <person name="Labutti K."/>
            <person name="Andreopoulos B."/>
            <person name="Lipzen A."/>
            <person name="Chen C."/>
            <person name="Yanf M."/>
            <person name="Daum C."/>
            <person name="Ng V."/>
            <person name="Clum A."/>
            <person name="Steindorff A."/>
            <person name="Ohm R."/>
            <person name="Martin F."/>
            <person name="Silar P."/>
            <person name="Natvig D."/>
            <person name="Lalanne C."/>
            <person name="Gautier V."/>
            <person name="Ament-Velasquez S.L."/>
            <person name="Kruys A."/>
            <person name="Hutchinson M.I."/>
            <person name="Powell A.J."/>
            <person name="Barry K."/>
            <person name="Miller A.N."/>
            <person name="Grigoriev I.V."/>
            <person name="Debuchy R."/>
            <person name="Gladieux P."/>
            <person name="Thoren M.H."/>
            <person name="Johannesson H."/>
        </authorList>
    </citation>
    <scope>NUCLEOTIDE SEQUENCE</scope>
    <source>
        <strain evidence="4">SMH4131-1</strain>
    </source>
</reference>
<proteinExistence type="predicted"/>
<reference evidence="4" key="1">
    <citation type="journal article" date="2023" name="Mol. Phylogenet. Evol.">
        <title>Genome-scale phylogeny and comparative genomics of the fungal order Sordariales.</title>
        <authorList>
            <person name="Hensen N."/>
            <person name="Bonometti L."/>
            <person name="Westerberg I."/>
            <person name="Brannstrom I.O."/>
            <person name="Guillou S."/>
            <person name="Cros-Aarteil S."/>
            <person name="Calhoun S."/>
            <person name="Haridas S."/>
            <person name="Kuo A."/>
            <person name="Mondo S."/>
            <person name="Pangilinan J."/>
            <person name="Riley R."/>
            <person name="LaButti K."/>
            <person name="Andreopoulos B."/>
            <person name="Lipzen A."/>
            <person name="Chen C."/>
            <person name="Yan M."/>
            <person name="Daum C."/>
            <person name="Ng V."/>
            <person name="Clum A."/>
            <person name="Steindorff A."/>
            <person name="Ohm R.A."/>
            <person name="Martin F."/>
            <person name="Silar P."/>
            <person name="Natvig D.O."/>
            <person name="Lalanne C."/>
            <person name="Gautier V."/>
            <person name="Ament-Velasquez S.L."/>
            <person name="Kruys A."/>
            <person name="Hutchinson M.I."/>
            <person name="Powell A.J."/>
            <person name="Barry K."/>
            <person name="Miller A.N."/>
            <person name="Grigoriev I.V."/>
            <person name="Debuchy R."/>
            <person name="Gladieux P."/>
            <person name="Hiltunen Thoren M."/>
            <person name="Johannesson H."/>
        </authorList>
    </citation>
    <scope>NUCLEOTIDE SEQUENCE</scope>
    <source>
        <strain evidence="4">SMH4131-1</strain>
    </source>
</reference>
<dbReference type="Proteomes" id="UP001286456">
    <property type="component" value="Unassembled WGS sequence"/>
</dbReference>
<feature type="compositionally biased region" description="Low complexity" evidence="1">
    <location>
        <begin position="46"/>
        <end position="64"/>
    </location>
</feature>
<feature type="compositionally biased region" description="Polar residues" evidence="1">
    <location>
        <begin position="65"/>
        <end position="78"/>
    </location>
</feature>
<keyword evidence="5" id="KW-1185">Reference proteome</keyword>
<dbReference type="InterPro" id="IPR040202">
    <property type="entry name" value="Brl1/Brr6"/>
</dbReference>
<dbReference type="SMART" id="SM01042">
    <property type="entry name" value="Brr6_like_C_C"/>
    <property type="match status" value="1"/>
</dbReference>
<dbReference type="GO" id="GO:0031965">
    <property type="term" value="C:nuclear membrane"/>
    <property type="evidence" value="ECO:0007669"/>
    <property type="project" value="InterPro"/>
</dbReference>
<organism evidence="4 5">
    <name type="scientific">Cercophora scortea</name>
    <dbReference type="NCBI Taxonomy" id="314031"/>
    <lineage>
        <taxon>Eukaryota</taxon>
        <taxon>Fungi</taxon>
        <taxon>Dikarya</taxon>
        <taxon>Ascomycota</taxon>
        <taxon>Pezizomycotina</taxon>
        <taxon>Sordariomycetes</taxon>
        <taxon>Sordariomycetidae</taxon>
        <taxon>Sordariales</taxon>
        <taxon>Lasiosphaeriaceae</taxon>
        <taxon>Cercophora</taxon>
    </lineage>
</organism>
<evidence type="ECO:0000259" key="3">
    <source>
        <dbReference type="SMART" id="SM01042"/>
    </source>
</evidence>
<evidence type="ECO:0000256" key="1">
    <source>
        <dbReference type="SAM" id="MobiDB-lite"/>
    </source>
</evidence>
<evidence type="ECO:0000313" key="4">
    <source>
        <dbReference type="EMBL" id="KAK3336357.1"/>
    </source>
</evidence>
<feature type="region of interest" description="Disordered" evidence="1">
    <location>
        <begin position="428"/>
        <end position="474"/>
    </location>
</feature>
<feature type="domain" description="Brl1/Brr6" evidence="3">
    <location>
        <begin position="244"/>
        <end position="378"/>
    </location>
</feature>
<evidence type="ECO:0000313" key="5">
    <source>
        <dbReference type="Proteomes" id="UP001286456"/>
    </source>
</evidence>
<dbReference type="PANTHER" id="PTHR28136:SF1">
    <property type="entry name" value="NUCLEUS EXPORT PROTEIN BRL1"/>
    <property type="match status" value="1"/>
</dbReference>
<dbReference type="GO" id="GO:0055088">
    <property type="term" value="P:lipid homeostasis"/>
    <property type="evidence" value="ECO:0007669"/>
    <property type="project" value="InterPro"/>
</dbReference>
<feature type="transmembrane region" description="Helical" evidence="2">
    <location>
        <begin position="356"/>
        <end position="377"/>
    </location>
</feature>
<feature type="compositionally biased region" description="Basic and acidic residues" evidence="1">
    <location>
        <begin position="454"/>
        <end position="474"/>
    </location>
</feature>
<dbReference type="InterPro" id="IPR018767">
    <property type="entry name" value="Brl1/Brr6_dom"/>
</dbReference>
<keyword evidence="2" id="KW-0472">Membrane</keyword>
<dbReference type="Pfam" id="PF10104">
    <property type="entry name" value="Brr6_like_C_C"/>
    <property type="match status" value="1"/>
</dbReference>
<feature type="compositionally biased region" description="Basic and acidic residues" evidence="1">
    <location>
        <begin position="131"/>
        <end position="142"/>
    </location>
</feature>
<protein>
    <submittedName>
        <fullName evidence="4">Di-sulfide bridge nucleocytoplasmic transport domain-containing protein</fullName>
    </submittedName>
</protein>
<dbReference type="AlphaFoldDB" id="A0AAE0J4F4"/>
<sequence>MDRRTFEGPMDWEYQHQPPVDPSSPFARFGQKPPMSSFESPIKFGRNNAPSFAATAAARGSSPFKQQEPQPPHTSFFNPQLRHRPSAPQFRNPAFTTPQKRVDELAHSEFSPADSSPALTDASEAPADTPELDREREEDFGKRTITSSARTLFKPSAARNRSAGRGEIPRGTRDLRVRKRKRQMYDKDVGSVRSRLQNDSDGSDSDFEDTSGSRDRAAKEKANRGWFHNFLKAVSAHPSAPAILSKWLQLGVNMVLMGLVLFGILAIVGQVRSDLATASEKARVAMVHEMDRCTDHYHKNNCFPKSSRVPALEGPCNEWEACMHQDASAIMKVQISARNFAEIMNEFVGVLTLKTWAFVMSLFVITVIASNIGFGFLRESALSHQARSAQALQSPPAALPTLGSGNQAYIWAPVSHTPRRFRNQQSVVDDATDTDNSPQFKAIMPPKTPGRSPSKGDRGRSPTKGERSPSKTYR</sequence>
<dbReference type="PANTHER" id="PTHR28136">
    <property type="entry name" value="NUCLEUS EXPORT PROTEIN BRR6"/>
    <property type="match status" value="1"/>
</dbReference>
<gene>
    <name evidence="4" type="ORF">B0T19DRAFT_36833</name>
</gene>
<keyword evidence="2" id="KW-1133">Transmembrane helix</keyword>
<dbReference type="GO" id="GO:0006998">
    <property type="term" value="P:nuclear envelope organization"/>
    <property type="evidence" value="ECO:0007669"/>
    <property type="project" value="InterPro"/>
</dbReference>
<accession>A0AAE0J4F4</accession>
<name>A0AAE0J4F4_9PEZI</name>